<keyword evidence="2" id="KW-1185">Reference proteome</keyword>
<sequence length="456" mass="47612">MLPSRSRLERWNPDSLTFAGKAVADAGAAVDSAVTTMSTNIKTMPDTKAWSGPAHQAATGMFERASEQTAEFTTYTTAVGEALANGAGTIGGARTSLLNKADEIDMTGQLYVSEQWVVMITGAQMTAEQAAELERRAQAEQVTVNTLLLGVGNADEQTAAAIHAAAKPHGFQPPNPNDPMSVIVPGAQKPGDEVPNPLSPVGTIQQGTLRDAEMGQTVRDTKVETKYDPVTGEELYTKTTIYMMDGSRHERTAHTKSDFSDRSPSVVERHIDKNGKLVSETSSVTYTEFARNDMANAKVTTVRMADGTLTTFIERPDGRRSATVTTPDGRQADVPVNLLNHPALTATDAAITGLDAQAGKGIPMLSEEALEHVKVGAKYGGPGLSVATALWDVAVADSGFERCVAAAEGATSLASGTIAGIATSGAGPWVAVPVALVAGGGGTALGNWIGNTFCPR</sequence>
<reference evidence="2" key="1">
    <citation type="submission" date="2016-10" db="EMBL/GenBank/DDBJ databases">
        <authorList>
            <person name="Varghese N."/>
            <person name="Submissions S."/>
        </authorList>
    </citation>
    <scope>NUCLEOTIDE SEQUENCE [LARGE SCALE GENOMIC DNA]</scope>
    <source>
        <strain evidence="2">DSM 45405</strain>
    </source>
</reference>
<dbReference type="EMBL" id="LT629971">
    <property type="protein sequence ID" value="SEH60218.1"/>
    <property type="molecule type" value="Genomic_DNA"/>
</dbReference>
<organism evidence="1 2">
    <name type="scientific">Mycolicibacterium rutilum</name>
    <name type="common">Mycobacterium rutilum</name>
    <dbReference type="NCBI Taxonomy" id="370526"/>
    <lineage>
        <taxon>Bacteria</taxon>
        <taxon>Bacillati</taxon>
        <taxon>Actinomycetota</taxon>
        <taxon>Actinomycetes</taxon>
        <taxon>Mycobacteriales</taxon>
        <taxon>Mycobacteriaceae</taxon>
        <taxon>Mycolicibacterium</taxon>
    </lineage>
</organism>
<evidence type="ECO:0000313" key="2">
    <source>
        <dbReference type="Proteomes" id="UP000182915"/>
    </source>
</evidence>
<accession>A0A1H6JKE8</accession>
<dbReference type="RefSeq" id="WP_083406919.1">
    <property type="nucleotide sequence ID" value="NZ_LT629971.1"/>
</dbReference>
<proteinExistence type="predicted"/>
<dbReference type="Proteomes" id="UP000182915">
    <property type="component" value="Chromosome I"/>
</dbReference>
<evidence type="ECO:0000313" key="1">
    <source>
        <dbReference type="EMBL" id="SEH60218.1"/>
    </source>
</evidence>
<protein>
    <submittedName>
        <fullName evidence="1">Uncharacterized protein</fullName>
    </submittedName>
</protein>
<dbReference type="OrthoDB" id="4376745at2"/>
<dbReference type="AlphaFoldDB" id="A0A1H6JKE8"/>
<name>A0A1H6JKE8_MYCRU</name>
<gene>
    <name evidence="1" type="ORF">SAMN04489835_1902</name>
</gene>
<dbReference type="Gene3D" id="1.10.287.1060">
    <property type="entry name" value="ESAT-6-like"/>
    <property type="match status" value="1"/>
</dbReference>
<dbReference type="STRING" id="370526.SAMN04489835_1902"/>